<dbReference type="InterPro" id="IPR011650">
    <property type="entry name" value="Peptidase_M20_dimer"/>
</dbReference>
<dbReference type="PIRSF" id="PIRSF001123">
    <property type="entry name" value="PepA_GA"/>
    <property type="match status" value="1"/>
</dbReference>
<sequence length="403" mass="41747">MPQTEVDTTEALQRYLQLTAIPGGSGDEKAVADEIVRLLVSAGVDPSAIRFDKAHEKTRIKGNCGNLIVDLPGTTNGPRTLLSAHMDTVPICIGCVPEVSGARVNSQSGVGLGADDRSGCAVVLTAAIERINFAKANPDQTLHPATLLFTIQEEVGLEGARHLDPSVVGNIDQAFNFDGGSLDKVTTGAVGGERIEIELCGTPAHAGVAPQEGCSAIVMAGKAIATLEAEGWLGLVDKSQTLGQNAVGTANVGVIKGGEATNVITPAVTLRAEARSHNADFRTQIVAKMKAAFESAAASTCTADGTSGSCEFSSHVDYEAFRLADDDSSVSALETALASIGRESFREVANGGLDANWLNLHGIPAVTVGCGQMNIHTADEQLDIDVYHDACRVATLLITSTAS</sequence>
<keyword evidence="9" id="KW-0645">Protease</keyword>
<comment type="cofactor">
    <cofactor evidence="1">
        <name>Zn(2+)</name>
        <dbReference type="ChEBI" id="CHEBI:29105"/>
    </cofactor>
</comment>
<feature type="domain" description="Peptidase M20 dimerisation" evidence="8">
    <location>
        <begin position="196"/>
        <end position="299"/>
    </location>
</feature>
<dbReference type="PANTHER" id="PTHR42994:SF2">
    <property type="entry name" value="PEPTIDASE"/>
    <property type="match status" value="1"/>
</dbReference>
<dbReference type="EMBL" id="CP036272">
    <property type="protein sequence ID" value="QDT60181.1"/>
    <property type="molecule type" value="Genomic_DNA"/>
</dbReference>
<dbReference type="SUPFAM" id="SSF55031">
    <property type="entry name" value="Bacterial exopeptidase dimerisation domain"/>
    <property type="match status" value="1"/>
</dbReference>
<name>A0A517SVN9_9BACT</name>
<dbReference type="OrthoDB" id="9804934at2"/>
<dbReference type="Proteomes" id="UP000315003">
    <property type="component" value="Chromosome"/>
</dbReference>
<evidence type="ECO:0000256" key="4">
    <source>
        <dbReference type="ARBA" id="ARBA00022833"/>
    </source>
</evidence>
<dbReference type="InterPro" id="IPR008007">
    <property type="entry name" value="Peptidase_M42"/>
</dbReference>
<dbReference type="Gene3D" id="3.40.630.10">
    <property type="entry name" value="Zn peptidases"/>
    <property type="match status" value="1"/>
</dbReference>
<evidence type="ECO:0000256" key="3">
    <source>
        <dbReference type="ARBA" id="ARBA00022801"/>
    </source>
</evidence>
<dbReference type="Gene3D" id="3.30.70.360">
    <property type="match status" value="1"/>
</dbReference>
<feature type="binding site" evidence="7">
    <location>
        <position position="115"/>
    </location>
    <ligand>
        <name>Zn(2+)</name>
        <dbReference type="ChEBI" id="CHEBI:29105"/>
        <label>2</label>
    </ligand>
</feature>
<comment type="cofactor">
    <cofactor evidence="7">
        <name>a divalent metal cation</name>
        <dbReference type="ChEBI" id="CHEBI:60240"/>
    </cofactor>
    <text evidence="7">Binds 2 divalent metal cations per subunit.</text>
</comment>
<organism evidence="9 10">
    <name type="scientific">Stieleria bergensis</name>
    <dbReference type="NCBI Taxonomy" id="2528025"/>
    <lineage>
        <taxon>Bacteria</taxon>
        <taxon>Pseudomonadati</taxon>
        <taxon>Planctomycetota</taxon>
        <taxon>Planctomycetia</taxon>
        <taxon>Pirellulales</taxon>
        <taxon>Pirellulaceae</taxon>
        <taxon>Stieleria</taxon>
    </lineage>
</organism>
<dbReference type="GO" id="GO:0004177">
    <property type="term" value="F:aminopeptidase activity"/>
    <property type="evidence" value="ECO:0007669"/>
    <property type="project" value="UniProtKB-UniRule"/>
</dbReference>
<dbReference type="Pfam" id="PF01546">
    <property type="entry name" value="Peptidase_M20"/>
    <property type="match status" value="1"/>
</dbReference>
<evidence type="ECO:0000313" key="9">
    <source>
        <dbReference type="EMBL" id="QDT60181.1"/>
    </source>
</evidence>
<evidence type="ECO:0000256" key="7">
    <source>
        <dbReference type="PIRSR" id="PIRSR001123-2"/>
    </source>
</evidence>
<dbReference type="Pfam" id="PF07687">
    <property type="entry name" value="M20_dimer"/>
    <property type="match status" value="1"/>
</dbReference>
<evidence type="ECO:0000256" key="1">
    <source>
        <dbReference type="ARBA" id="ARBA00001947"/>
    </source>
</evidence>
<reference evidence="9 10" key="1">
    <citation type="submission" date="2019-02" db="EMBL/GenBank/DDBJ databases">
        <title>Deep-cultivation of Planctomycetes and their phenomic and genomic characterization uncovers novel biology.</title>
        <authorList>
            <person name="Wiegand S."/>
            <person name="Jogler M."/>
            <person name="Boedeker C."/>
            <person name="Pinto D."/>
            <person name="Vollmers J."/>
            <person name="Rivas-Marin E."/>
            <person name="Kohn T."/>
            <person name="Peeters S.H."/>
            <person name="Heuer A."/>
            <person name="Rast P."/>
            <person name="Oberbeckmann S."/>
            <person name="Bunk B."/>
            <person name="Jeske O."/>
            <person name="Meyerdierks A."/>
            <person name="Storesund J.E."/>
            <person name="Kallscheuer N."/>
            <person name="Luecker S."/>
            <person name="Lage O.M."/>
            <person name="Pohl T."/>
            <person name="Merkel B.J."/>
            <person name="Hornburger P."/>
            <person name="Mueller R.-W."/>
            <person name="Bruemmer F."/>
            <person name="Labrenz M."/>
            <person name="Spormann A.M."/>
            <person name="Op den Camp H."/>
            <person name="Overmann J."/>
            <person name="Amann R."/>
            <person name="Jetten M.S.M."/>
            <person name="Mascher T."/>
            <person name="Medema M.H."/>
            <person name="Devos D.P."/>
            <person name="Kaster A.-K."/>
            <person name="Ovreas L."/>
            <person name="Rohde M."/>
            <person name="Galperin M.Y."/>
            <person name="Jogler C."/>
        </authorList>
    </citation>
    <scope>NUCLEOTIDE SEQUENCE [LARGE SCALE GENOMIC DNA]</scope>
    <source>
        <strain evidence="9 10">SV_7m_r</strain>
    </source>
</reference>
<dbReference type="InterPro" id="IPR036264">
    <property type="entry name" value="Bact_exopeptidase_dim_dom"/>
</dbReference>
<accession>A0A517SVN9</accession>
<keyword evidence="9" id="KW-0121">Carboxypeptidase</keyword>
<feature type="active site" description="Proton acceptor" evidence="6">
    <location>
        <position position="153"/>
    </location>
</feature>
<dbReference type="GO" id="GO:0046872">
    <property type="term" value="F:metal ion binding"/>
    <property type="evidence" value="ECO:0007669"/>
    <property type="project" value="UniProtKB-UniRule"/>
</dbReference>
<proteinExistence type="inferred from homology"/>
<keyword evidence="2 7" id="KW-0479">Metal-binding</keyword>
<evidence type="ECO:0000256" key="2">
    <source>
        <dbReference type="ARBA" id="ARBA00022723"/>
    </source>
</evidence>
<dbReference type="EC" id="3.4.17.11" evidence="9"/>
<keyword evidence="10" id="KW-1185">Reference proteome</keyword>
<keyword evidence="3 9" id="KW-0378">Hydrolase</keyword>
<evidence type="ECO:0000259" key="8">
    <source>
        <dbReference type="Pfam" id="PF07687"/>
    </source>
</evidence>
<dbReference type="AlphaFoldDB" id="A0A517SVN9"/>
<dbReference type="PANTHER" id="PTHR42994">
    <property type="entry name" value="PEPTIDASE T"/>
    <property type="match status" value="1"/>
</dbReference>
<evidence type="ECO:0000256" key="6">
    <source>
        <dbReference type="PIRSR" id="PIRSR001123-1"/>
    </source>
</evidence>
<dbReference type="SUPFAM" id="SSF53187">
    <property type="entry name" value="Zn-dependent exopeptidases"/>
    <property type="match status" value="1"/>
</dbReference>
<feature type="binding site" evidence="7">
    <location>
        <position position="154"/>
    </location>
    <ligand>
        <name>Zn(2+)</name>
        <dbReference type="ChEBI" id="CHEBI:29105"/>
        <label>2</label>
    </ligand>
</feature>
<comment type="similarity">
    <text evidence="5">Belongs to the peptidase M42 family.</text>
</comment>
<evidence type="ECO:0000256" key="5">
    <source>
        <dbReference type="PIRNR" id="PIRNR001123"/>
    </source>
</evidence>
<dbReference type="InterPro" id="IPR002933">
    <property type="entry name" value="Peptidase_M20"/>
</dbReference>
<evidence type="ECO:0000313" key="10">
    <source>
        <dbReference type="Proteomes" id="UP000315003"/>
    </source>
</evidence>
<feature type="binding site" evidence="7">
    <location>
        <position position="115"/>
    </location>
    <ligand>
        <name>Zn(2+)</name>
        <dbReference type="ChEBI" id="CHEBI:29105"/>
        <label>1</label>
    </ligand>
</feature>
<dbReference type="RefSeq" id="WP_145272512.1">
    <property type="nucleotide sequence ID" value="NZ_CP036272.1"/>
</dbReference>
<keyword evidence="4" id="KW-0862">Zinc</keyword>
<dbReference type="GO" id="GO:0004180">
    <property type="term" value="F:carboxypeptidase activity"/>
    <property type="evidence" value="ECO:0007669"/>
    <property type="project" value="UniProtKB-KW"/>
</dbReference>
<feature type="binding site" evidence="7">
    <location>
        <position position="172"/>
    </location>
    <ligand>
        <name>Zn(2+)</name>
        <dbReference type="ChEBI" id="CHEBI:29105"/>
        <label>1</label>
    </ligand>
</feature>
<protein>
    <submittedName>
        <fullName evidence="9">Carboxypeptidase G2</fullName>
        <ecNumber evidence="9">3.4.17.11</ecNumber>
    </submittedName>
</protein>
<gene>
    <name evidence="9" type="primary">cpg2_2</name>
    <name evidence="9" type="ORF">SV7mr_26980</name>
</gene>